<dbReference type="OrthoDB" id="9810913at2"/>
<dbReference type="STRING" id="234267.Acid_4860"/>
<dbReference type="GO" id="GO:0008483">
    <property type="term" value="F:transaminase activity"/>
    <property type="evidence" value="ECO:0007669"/>
    <property type="project" value="UniProtKB-KW"/>
</dbReference>
<feature type="modified residue" description="N6-(pyridoxal phosphate)lysine" evidence="3">
    <location>
        <position position="184"/>
    </location>
</feature>
<evidence type="ECO:0000256" key="2">
    <source>
        <dbReference type="PIRSR" id="PIRSR000390-1"/>
    </source>
</evidence>
<dbReference type="PANTHER" id="PTHR30244:SF34">
    <property type="entry name" value="DTDP-4-AMINO-4,6-DIDEOXYGALACTOSE TRANSAMINASE"/>
    <property type="match status" value="1"/>
</dbReference>
<sequence length="408" mass="45240">MIAPFIHFHRPSIGEEEISEVVETLRSGWLTTGPRAARFERDFQEYTGAPHAVAVNSATAGLHIALAALKIGPGDEVITTPMTFCATVQTILHVGATPVLADIGWDGNIDPQEIAARITDRTKAIIPVHMAGLPCDMASIWSLARKHGIHVIEDAAHAAGARYAGLPIGSGESDAVAFSFYATKNLTTGEGGMITTQREELAQTMRMLALHGVSHEAWDRYSEKGSWQYDVLAHGFKYNLSDIQAALGIHQLRKLDEFIERRTRYARMYDTAFAGMEEVETPPDNPQCRHAWHLYIPRLNLRRLKLNRARFIRELQQRGIGTSVHFIPIPLLRYFARLPLAQYACPRALDLYPRIVSLPLYPAMTEEQVQYVARNVRELLESSRRGRLVAAGTPAAMVPATVSDIAGS</sequence>
<dbReference type="PIRSF" id="PIRSF000390">
    <property type="entry name" value="PLP_StrS"/>
    <property type="match status" value="1"/>
</dbReference>
<dbReference type="FunCoup" id="Q01WZ6">
    <property type="interactions" value="623"/>
</dbReference>
<dbReference type="GO" id="GO:0000271">
    <property type="term" value="P:polysaccharide biosynthetic process"/>
    <property type="evidence" value="ECO:0007669"/>
    <property type="project" value="TreeGrafter"/>
</dbReference>
<evidence type="ECO:0000256" key="4">
    <source>
        <dbReference type="RuleBase" id="RU004508"/>
    </source>
</evidence>
<dbReference type="Gene3D" id="3.40.640.10">
    <property type="entry name" value="Type I PLP-dependent aspartate aminotransferase-like (Major domain)"/>
    <property type="match status" value="1"/>
</dbReference>
<name>Q01WZ6_SOLUE</name>
<keyword evidence="5" id="KW-0032">Aminotransferase</keyword>
<dbReference type="EMBL" id="CP000473">
    <property type="protein sequence ID" value="ABJ85819.1"/>
    <property type="molecule type" value="Genomic_DNA"/>
</dbReference>
<evidence type="ECO:0000256" key="3">
    <source>
        <dbReference type="PIRSR" id="PIRSR000390-2"/>
    </source>
</evidence>
<evidence type="ECO:0000256" key="1">
    <source>
        <dbReference type="ARBA" id="ARBA00037999"/>
    </source>
</evidence>
<dbReference type="KEGG" id="sus:Acid_4860"/>
<dbReference type="InterPro" id="IPR015424">
    <property type="entry name" value="PyrdxlP-dep_Trfase"/>
</dbReference>
<dbReference type="AlphaFoldDB" id="Q01WZ6"/>
<dbReference type="Pfam" id="PF01041">
    <property type="entry name" value="DegT_DnrJ_EryC1"/>
    <property type="match status" value="1"/>
</dbReference>
<dbReference type="PANTHER" id="PTHR30244">
    <property type="entry name" value="TRANSAMINASE"/>
    <property type="match status" value="1"/>
</dbReference>
<feature type="active site" description="Proton acceptor" evidence="2">
    <location>
        <position position="184"/>
    </location>
</feature>
<dbReference type="SUPFAM" id="SSF53383">
    <property type="entry name" value="PLP-dependent transferases"/>
    <property type="match status" value="1"/>
</dbReference>
<dbReference type="CDD" id="cd00616">
    <property type="entry name" value="AHBA_syn"/>
    <property type="match status" value="1"/>
</dbReference>
<evidence type="ECO:0000313" key="5">
    <source>
        <dbReference type="EMBL" id="ABJ85819.1"/>
    </source>
</evidence>
<organism evidence="5">
    <name type="scientific">Solibacter usitatus (strain Ellin6076)</name>
    <dbReference type="NCBI Taxonomy" id="234267"/>
    <lineage>
        <taxon>Bacteria</taxon>
        <taxon>Pseudomonadati</taxon>
        <taxon>Acidobacteriota</taxon>
        <taxon>Terriglobia</taxon>
        <taxon>Bryobacterales</taxon>
        <taxon>Solibacteraceae</taxon>
        <taxon>Candidatus Solibacter</taxon>
    </lineage>
</organism>
<dbReference type="Gene3D" id="3.90.1150.10">
    <property type="entry name" value="Aspartate Aminotransferase, domain 1"/>
    <property type="match status" value="1"/>
</dbReference>
<dbReference type="InterPro" id="IPR015422">
    <property type="entry name" value="PyrdxlP-dep_Trfase_small"/>
</dbReference>
<reference evidence="5" key="1">
    <citation type="submission" date="2006-10" db="EMBL/GenBank/DDBJ databases">
        <title>Complete sequence of Solibacter usitatus Ellin6076.</title>
        <authorList>
            <consortium name="US DOE Joint Genome Institute"/>
            <person name="Copeland A."/>
            <person name="Lucas S."/>
            <person name="Lapidus A."/>
            <person name="Barry K."/>
            <person name="Detter J.C."/>
            <person name="Glavina del Rio T."/>
            <person name="Hammon N."/>
            <person name="Israni S."/>
            <person name="Dalin E."/>
            <person name="Tice H."/>
            <person name="Pitluck S."/>
            <person name="Thompson L.S."/>
            <person name="Brettin T."/>
            <person name="Bruce D."/>
            <person name="Han C."/>
            <person name="Tapia R."/>
            <person name="Gilna P."/>
            <person name="Schmutz J."/>
            <person name="Larimer F."/>
            <person name="Land M."/>
            <person name="Hauser L."/>
            <person name="Kyrpides N."/>
            <person name="Mikhailova N."/>
            <person name="Janssen P.H."/>
            <person name="Kuske C.R."/>
            <person name="Richardson P."/>
        </authorList>
    </citation>
    <scope>NUCLEOTIDE SEQUENCE</scope>
    <source>
        <strain evidence="5">Ellin6076</strain>
    </source>
</reference>
<proteinExistence type="inferred from homology"/>
<dbReference type="GO" id="GO:0030170">
    <property type="term" value="F:pyridoxal phosphate binding"/>
    <property type="evidence" value="ECO:0007669"/>
    <property type="project" value="TreeGrafter"/>
</dbReference>
<dbReference type="eggNOG" id="COG0399">
    <property type="taxonomic scope" value="Bacteria"/>
</dbReference>
<accession>Q01WZ6</accession>
<keyword evidence="5" id="KW-0808">Transferase</keyword>
<keyword evidence="3 4" id="KW-0663">Pyridoxal phosphate</keyword>
<gene>
    <name evidence="5" type="ordered locus">Acid_4860</name>
</gene>
<dbReference type="InterPro" id="IPR015421">
    <property type="entry name" value="PyrdxlP-dep_Trfase_major"/>
</dbReference>
<dbReference type="InterPro" id="IPR000653">
    <property type="entry name" value="DegT/StrS_aminotransferase"/>
</dbReference>
<dbReference type="HOGENOM" id="CLU_033332_0_3_0"/>
<dbReference type="InParanoid" id="Q01WZ6"/>
<protein>
    <submittedName>
        <fullName evidence="5">DegT/DnrJ/EryC1/StrS aminotransferase</fullName>
    </submittedName>
</protein>
<comment type="similarity">
    <text evidence="1 4">Belongs to the DegT/DnrJ/EryC1 family.</text>
</comment>